<feature type="compositionally biased region" description="Basic and acidic residues" evidence="2">
    <location>
        <begin position="456"/>
        <end position="465"/>
    </location>
</feature>
<dbReference type="GO" id="GO:0140673">
    <property type="term" value="P:transcription elongation-coupled chromatin remodeling"/>
    <property type="evidence" value="ECO:0007669"/>
    <property type="project" value="InterPro"/>
</dbReference>
<dbReference type="PROSITE" id="PS50126">
    <property type="entry name" value="S1"/>
    <property type="match status" value="1"/>
</dbReference>
<dbReference type="InterPro" id="IPR036860">
    <property type="entry name" value="SH2_dom_sf"/>
</dbReference>
<dbReference type="EMBL" id="QGNW01000326">
    <property type="protein sequence ID" value="RVW76557.1"/>
    <property type="molecule type" value="Genomic_DNA"/>
</dbReference>
<dbReference type="SUPFAM" id="SSF53098">
    <property type="entry name" value="Ribonuclease H-like"/>
    <property type="match status" value="1"/>
</dbReference>
<dbReference type="InterPro" id="IPR006641">
    <property type="entry name" value="YqgF/RNaseH-like_dom"/>
</dbReference>
<dbReference type="InterPro" id="IPR028231">
    <property type="entry name" value="Spt6_YqgF"/>
</dbReference>
<feature type="domain" description="S1 motif" evidence="3">
    <location>
        <begin position="357"/>
        <end position="427"/>
    </location>
</feature>
<evidence type="ECO:0000256" key="2">
    <source>
        <dbReference type="SAM" id="MobiDB-lite"/>
    </source>
</evidence>
<keyword evidence="4" id="KW-0648">Protein biosynthesis</keyword>
<dbReference type="PANTHER" id="PTHR10145:SF6">
    <property type="entry name" value="TRANSCRIPTION ELONGATION FACTOR SPT6"/>
    <property type="match status" value="1"/>
</dbReference>
<dbReference type="Gene3D" id="2.40.50.140">
    <property type="entry name" value="Nucleic acid-binding proteins"/>
    <property type="match status" value="1"/>
</dbReference>
<dbReference type="CDD" id="cd09928">
    <property type="entry name" value="SH2_Cterm_SPT6_like"/>
    <property type="match status" value="1"/>
</dbReference>
<dbReference type="Gene3D" id="1.10.150.850">
    <property type="entry name" value="Spt6, helix-hairpin-helix domain"/>
    <property type="match status" value="1"/>
</dbReference>
<dbReference type="InterPro" id="IPR012337">
    <property type="entry name" value="RNaseH-like_sf"/>
</dbReference>
<evidence type="ECO:0000313" key="5">
    <source>
        <dbReference type="Proteomes" id="UP000288805"/>
    </source>
</evidence>
<dbReference type="Pfam" id="PF14635">
    <property type="entry name" value="HHH_7"/>
    <property type="match status" value="1"/>
</dbReference>
<dbReference type="Gene3D" id="3.30.420.140">
    <property type="entry name" value="YqgF/RNase H-like domain"/>
    <property type="match status" value="1"/>
</dbReference>
<feature type="compositionally biased region" description="Polar residues" evidence="2">
    <location>
        <begin position="712"/>
        <end position="740"/>
    </location>
</feature>
<organism evidence="4 5">
    <name type="scientific">Vitis vinifera</name>
    <name type="common">Grape</name>
    <dbReference type="NCBI Taxonomy" id="29760"/>
    <lineage>
        <taxon>Eukaryota</taxon>
        <taxon>Viridiplantae</taxon>
        <taxon>Streptophyta</taxon>
        <taxon>Embryophyta</taxon>
        <taxon>Tracheophyta</taxon>
        <taxon>Spermatophyta</taxon>
        <taxon>Magnoliopsida</taxon>
        <taxon>eudicotyledons</taxon>
        <taxon>Gunneridae</taxon>
        <taxon>Pentapetalae</taxon>
        <taxon>rosids</taxon>
        <taxon>Vitales</taxon>
        <taxon>Vitaceae</taxon>
        <taxon>Viteae</taxon>
        <taxon>Vitis</taxon>
    </lineage>
</organism>
<evidence type="ECO:0000313" key="4">
    <source>
        <dbReference type="EMBL" id="RVW76557.1"/>
    </source>
</evidence>
<dbReference type="InterPro" id="IPR037027">
    <property type="entry name" value="YqgF/RNaseH-like_dom_sf"/>
</dbReference>
<accession>A0A438GWH8</accession>
<dbReference type="InterPro" id="IPR035420">
    <property type="entry name" value="Spt6_SH2"/>
</dbReference>
<dbReference type="Gene3D" id="3.30.505.10">
    <property type="entry name" value="SH2 domain"/>
    <property type="match status" value="2"/>
</dbReference>
<proteinExistence type="inferred from homology"/>
<dbReference type="AlphaFoldDB" id="A0A438GWH8"/>
<feature type="region of interest" description="Disordered" evidence="2">
    <location>
        <begin position="433"/>
        <end position="465"/>
    </location>
</feature>
<feature type="region of interest" description="Disordered" evidence="2">
    <location>
        <begin position="705"/>
        <end position="740"/>
    </location>
</feature>
<sequence length="740" mass="83925">MKKQARVFLTAKAKAWLLEEYGKQLWNRASVAPYQHKEKDDELDEETAPKVMACCWDPGNPATTFVMLDSLGEVMDVLHASSLIIWSRNNQKQQKQKKIDQERVREFMTEHQPHVVVLGAVNLACRRLKEEIYEIIFKMMEENPRDVSQKMDGIRIVYGDESLPRIYEHSRISSDQLPGQLGIVKRAVALGRFLQNPLAMIATLCGPGKEILSWKLGSLGYLLTPDEKYEMVEQVMVDVTNQVGIDINLAAAHDWLFAPLQFVSGLGPSKAGHLQRALIRIGAVTCRKKLIEHGLGTMSVFRSAVGFLRVRCCGMASASSNMDLLDDTRIHPESYNLAKILAKDVYKCENGDTLAEGKIVQATVRSIQSERVFCVLDSGLDGILFKDGFSDERDEIDLTTKLQVGEILICKIKQIEKNRHRVVLTCKEIQSRSSKDQNPRSVDPYYCEDQSSLSQEQEKTQKELAKKHVKPRMIVHPRFQNITFEEAMEYLSDKAVGESTFHPSSRGSSYLSLTIKIYDGVYAHKEITEGGKDQKDAMSLLHLGKTLKIGDENFEDLDEVGALYRDFESLYAYCGWVMDRYVDPLVTHLKAMLNYRKFRRGKKAEVDDLLRAEKSDYPMRIVYCFGICHEHPGAFILSYIRNTNPHHEYIGLYPKGFKFRKHTFDNIDRLVAYFQKHINDPWPEKALSIQSVAAMVPMRSPAVGAPTGGGWESNTGGWRGQFNSSRDKTCTPSSRGKSTN</sequence>
<dbReference type="SMART" id="SM00732">
    <property type="entry name" value="YqgFc"/>
    <property type="match status" value="1"/>
</dbReference>
<dbReference type="Pfam" id="PF21710">
    <property type="entry name" value="Spt6_S1"/>
    <property type="match status" value="1"/>
</dbReference>
<gene>
    <name evidence="4" type="primary">VvCHDp001197_0</name>
    <name evidence="4" type="ORF">CK203_048678</name>
</gene>
<dbReference type="SUPFAM" id="SSF55550">
    <property type="entry name" value="SH2 domain"/>
    <property type="match status" value="1"/>
</dbReference>
<dbReference type="SUPFAM" id="SSF50249">
    <property type="entry name" value="Nucleic acid-binding proteins"/>
    <property type="match status" value="1"/>
</dbReference>
<reference evidence="4 5" key="1">
    <citation type="journal article" date="2018" name="PLoS Genet.">
        <title>Population sequencing reveals clonal diversity and ancestral inbreeding in the grapevine cultivar Chardonnay.</title>
        <authorList>
            <person name="Roach M.J."/>
            <person name="Johnson D.L."/>
            <person name="Bohlmann J."/>
            <person name="van Vuuren H.J."/>
            <person name="Jones S.J."/>
            <person name="Pretorius I.S."/>
            <person name="Schmidt S.A."/>
            <person name="Borneman A.R."/>
        </authorList>
    </citation>
    <scope>NUCLEOTIDE SEQUENCE [LARGE SCALE GENOMIC DNA]</scope>
    <source>
        <strain evidence="5">cv. Chardonnay</strain>
        <tissue evidence="4">Leaf</tissue>
    </source>
</reference>
<protein>
    <submittedName>
        <fullName evidence="4">Transcription elongation factor SPT6-like</fullName>
    </submittedName>
</protein>
<dbReference type="GO" id="GO:0003746">
    <property type="term" value="F:translation elongation factor activity"/>
    <property type="evidence" value="ECO:0007669"/>
    <property type="project" value="UniProtKB-KW"/>
</dbReference>
<dbReference type="InterPro" id="IPR032706">
    <property type="entry name" value="Spt6_HHH"/>
</dbReference>
<dbReference type="InterPro" id="IPR012340">
    <property type="entry name" value="NA-bd_OB-fold"/>
</dbReference>
<dbReference type="InterPro" id="IPR035019">
    <property type="entry name" value="Spt6_SH2_N"/>
</dbReference>
<dbReference type="InterPro" id="IPR010994">
    <property type="entry name" value="RuvA_2-like"/>
</dbReference>
<dbReference type="InterPro" id="IPR003029">
    <property type="entry name" value="S1_domain"/>
</dbReference>
<dbReference type="InterPro" id="IPR049540">
    <property type="entry name" value="Spt6-like_S1"/>
</dbReference>
<keyword evidence="4" id="KW-0251">Elongation factor</keyword>
<dbReference type="FunFam" id="3.30.420.140:FF:000006">
    <property type="entry name" value="Transcription elongation factor spt6"/>
    <property type="match status" value="1"/>
</dbReference>
<comment type="caution">
    <text evidence="4">The sequence shown here is derived from an EMBL/GenBank/DDBJ whole genome shotgun (WGS) entry which is preliminary data.</text>
</comment>
<dbReference type="SUPFAM" id="SSF47781">
    <property type="entry name" value="RuvA domain 2-like"/>
    <property type="match status" value="1"/>
</dbReference>
<dbReference type="Proteomes" id="UP000288805">
    <property type="component" value="Unassembled WGS sequence"/>
</dbReference>
<comment type="similarity">
    <text evidence="1">Belongs to the SPT6 family.</text>
</comment>
<dbReference type="Pfam" id="PF14633">
    <property type="entry name" value="SH2_2"/>
    <property type="match status" value="1"/>
</dbReference>
<dbReference type="PANTHER" id="PTHR10145">
    <property type="entry name" value="TRANSCRIPTION ELONGATION FACTOR SPT6"/>
    <property type="match status" value="1"/>
</dbReference>
<dbReference type="CDD" id="cd09918">
    <property type="entry name" value="SH2_Nterm_SPT6_like"/>
    <property type="match status" value="1"/>
</dbReference>
<dbReference type="InterPro" id="IPR035018">
    <property type="entry name" value="Spt6_SH2_C"/>
</dbReference>
<dbReference type="SMART" id="SM00316">
    <property type="entry name" value="S1"/>
    <property type="match status" value="1"/>
</dbReference>
<name>A0A438GWH8_VITVI</name>
<dbReference type="Pfam" id="PF14639">
    <property type="entry name" value="YqgF"/>
    <property type="match status" value="1"/>
</dbReference>
<dbReference type="InterPro" id="IPR017072">
    <property type="entry name" value="TF_Spt6"/>
</dbReference>
<dbReference type="GO" id="GO:0003676">
    <property type="term" value="F:nucleic acid binding"/>
    <property type="evidence" value="ECO:0007669"/>
    <property type="project" value="InterPro"/>
</dbReference>
<dbReference type="FunFam" id="3.30.505.10:FF:000050">
    <property type="entry name" value="Transcription elongation factor spt6"/>
    <property type="match status" value="1"/>
</dbReference>
<evidence type="ECO:0000259" key="3">
    <source>
        <dbReference type="PROSITE" id="PS50126"/>
    </source>
</evidence>
<evidence type="ECO:0000256" key="1">
    <source>
        <dbReference type="ARBA" id="ARBA00009253"/>
    </source>
</evidence>
<dbReference type="FunFam" id="3.30.505.10:FF:000047">
    <property type="entry name" value="Transcription elongation factor spt6"/>
    <property type="match status" value="1"/>
</dbReference>